<dbReference type="InterPro" id="IPR003697">
    <property type="entry name" value="Maf-like"/>
</dbReference>
<dbReference type="EC" id="3.6.1.-" evidence="9"/>
<keyword evidence="13" id="KW-1185">Reference proteome</keyword>
<dbReference type="EMBL" id="JAWRCO010000001">
    <property type="protein sequence ID" value="MDW6001337.1"/>
    <property type="molecule type" value="Genomic_DNA"/>
</dbReference>
<evidence type="ECO:0000313" key="13">
    <source>
        <dbReference type="Proteomes" id="UP001283366"/>
    </source>
</evidence>
<evidence type="ECO:0000256" key="2">
    <source>
        <dbReference type="ARBA" id="ARBA00022490"/>
    </source>
</evidence>
<comment type="catalytic activity">
    <reaction evidence="5 9">
        <text>N(7)-methyl-GTP + H2O = N(7)-methyl-GMP + diphosphate + H(+)</text>
        <dbReference type="Rhea" id="RHEA:58744"/>
        <dbReference type="ChEBI" id="CHEBI:15377"/>
        <dbReference type="ChEBI" id="CHEBI:15378"/>
        <dbReference type="ChEBI" id="CHEBI:33019"/>
        <dbReference type="ChEBI" id="CHEBI:58285"/>
        <dbReference type="ChEBI" id="CHEBI:87133"/>
    </reaction>
</comment>
<feature type="site" description="Important for substrate specificity" evidence="9">
    <location>
        <position position="71"/>
    </location>
</feature>
<dbReference type="SUPFAM" id="SSF52972">
    <property type="entry name" value="ITPase-like"/>
    <property type="match status" value="1"/>
</dbReference>
<dbReference type="NCBIfam" id="TIGR00172">
    <property type="entry name" value="maf"/>
    <property type="match status" value="1"/>
</dbReference>
<keyword evidence="2 9" id="KW-0963">Cytoplasm</keyword>
<dbReference type="PANTHER" id="PTHR43213:SF10">
    <property type="entry name" value="7-METHYL-GTP PYROPHOSPHATASE"/>
    <property type="match status" value="1"/>
</dbReference>
<dbReference type="EMBL" id="FXXI01000002">
    <property type="protein sequence ID" value="SMS00641.1"/>
    <property type="molecule type" value="Genomic_DNA"/>
</dbReference>
<dbReference type="GO" id="GO:0005737">
    <property type="term" value="C:cytoplasm"/>
    <property type="evidence" value="ECO:0007669"/>
    <property type="project" value="UniProtKB-SubCell"/>
</dbReference>
<reference evidence="10 13" key="2">
    <citation type="submission" date="2023-11" db="EMBL/GenBank/DDBJ databases">
        <title>Plant-associative lifestyle of Vibrio porteresiae and its evolutionary dynamics.</title>
        <authorList>
            <person name="Rameshkumar N."/>
            <person name="Kirti K."/>
        </authorList>
    </citation>
    <scope>NUCLEOTIDE SEQUENCE [LARGE SCALE GENOMIC DNA]</scope>
    <source>
        <strain evidence="10 13">MSSRF38</strain>
    </source>
</reference>
<dbReference type="GO" id="GO:0009117">
    <property type="term" value="P:nucleotide metabolic process"/>
    <property type="evidence" value="ECO:0007669"/>
    <property type="project" value="UniProtKB-KW"/>
</dbReference>
<evidence type="ECO:0000256" key="8">
    <source>
        <dbReference type="ARBA" id="ARBA00068163"/>
    </source>
</evidence>
<dbReference type="AlphaFoldDB" id="A0A1Y6IUF1"/>
<dbReference type="Gene3D" id="3.90.950.10">
    <property type="match status" value="1"/>
</dbReference>
<evidence type="ECO:0000313" key="10">
    <source>
        <dbReference type="EMBL" id="MDW6001337.1"/>
    </source>
</evidence>
<dbReference type="CDD" id="cd00555">
    <property type="entry name" value="Maf"/>
    <property type="match status" value="1"/>
</dbReference>
<feature type="active site" description="Proton acceptor" evidence="9">
    <location>
        <position position="70"/>
    </location>
</feature>
<keyword evidence="4 9" id="KW-0546">Nucleotide metabolism</keyword>
<comment type="similarity">
    <text evidence="7 9">Belongs to the Maf family. YceF subfamily.</text>
</comment>
<dbReference type="Proteomes" id="UP001283366">
    <property type="component" value="Unassembled WGS sequence"/>
</dbReference>
<proteinExistence type="inferred from homology"/>
<feature type="site" description="Important for substrate specificity" evidence="9">
    <location>
        <position position="155"/>
    </location>
</feature>
<comment type="caution">
    <text evidence="9">Lacks conserved residue(s) required for the propagation of feature annotation.</text>
</comment>
<dbReference type="GO" id="GO:0047429">
    <property type="term" value="F:nucleoside triphosphate diphosphatase activity"/>
    <property type="evidence" value="ECO:0007669"/>
    <property type="project" value="InterPro"/>
</dbReference>
<dbReference type="Pfam" id="PF02545">
    <property type="entry name" value="Maf"/>
    <property type="match status" value="1"/>
</dbReference>
<feature type="site" description="Important for substrate specificity" evidence="9">
    <location>
        <position position="14"/>
    </location>
</feature>
<dbReference type="PANTHER" id="PTHR43213">
    <property type="entry name" value="BIFUNCTIONAL DTTP/UTP PYROPHOSPHATASE/METHYLTRANSFERASE PROTEIN-RELATED"/>
    <property type="match status" value="1"/>
</dbReference>
<reference evidence="11 12" key="1">
    <citation type="submission" date="2017-05" db="EMBL/GenBank/DDBJ databases">
        <authorList>
            <person name="Song R."/>
            <person name="Chenine A.L."/>
            <person name="Ruprecht R.M."/>
        </authorList>
    </citation>
    <scope>NUCLEOTIDE SEQUENCE [LARGE SCALE GENOMIC DNA]</scope>
    <source>
        <strain evidence="11 12">CECT 7927</strain>
    </source>
</reference>
<organism evidence="11 12">
    <name type="scientific">Vibrio mangrovi</name>
    <dbReference type="NCBI Taxonomy" id="474394"/>
    <lineage>
        <taxon>Bacteria</taxon>
        <taxon>Pseudomonadati</taxon>
        <taxon>Pseudomonadota</taxon>
        <taxon>Gammaproteobacteria</taxon>
        <taxon>Vibrionales</taxon>
        <taxon>Vibrionaceae</taxon>
        <taxon>Vibrio</taxon>
    </lineage>
</organism>
<evidence type="ECO:0000256" key="1">
    <source>
        <dbReference type="ARBA" id="ARBA00004496"/>
    </source>
</evidence>
<protein>
    <recommendedName>
        <fullName evidence="8 9">7-methyl-GTP pyrophosphatase</fullName>
        <shortName evidence="9">m(7)GTP pyrophosphatase</shortName>
        <ecNumber evidence="9">3.6.1.-</ecNumber>
    </recommendedName>
</protein>
<evidence type="ECO:0000313" key="11">
    <source>
        <dbReference type="EMBL" id="SMS00641.1"/>
    </source>
</evidence>
<dbReference type="PIRSF" id="PIRSF006305">
    <property type="entry name" value="Maf"/>
    <property type="match status" value="1"/>
</dbReference>
<dbReference type="OrthoDB" id="9813694at2"/>
<dbReference type="FunFam" id="3.90.950.10:FF:000005">
    <property type="entry name" value="7-methyl-GTP pyrophosphatase"/>
    <property type="match status" value="1"/>
</dbReference>
<dbReference type="Proteomes" id="UP000196125">
    <property type="component" value="Unassembled WGS sequence"/>
</dbReference>
<evidence type="ECO:0000313" key="12">
    <source>
        <dbReference type="Proteomes" id="UP000196125"/>
    </source>
</evidence>
<evidence type="ECO:0000256" key="5">
    <source>
        <dbReference type="ARBA" id="ARBA00050213"/>
    </source>
</evidence>
<comment type="cofactor">
    <cofactor evidence="9">
        <name>a divalent metal cation</name>
        <dbReference type="ChEBI" id="CHEBI:60240"/>
    </cofactor>
</comment>
<keyword evidence="3 9" id="KW-0378">Hydrolase</keyword>
<accession>A0A1Y6IUF1</accession>
<evidence type="ECO:0000256" key="6">
    <source>
        <dbReference type="ARBA" id="ARBA00053369"/>
    </source>
</evidence>
<name>A0A1Y6IUF1_9VIBR</name>
<gene>
    <name evidence="11" type="primary">yceF</name>
    <name evidence="10" type="ORF">SBX37_00235</name>
    <name evidence="11" type="ORF">VIM7927_01910</name>
</gene>
<comment type="function">
    <text evidence="6 9">Nucleoside triphosphate pyrophosphatase that hydrolyzes 7-methyl-GTP (m(7)GTP). May have a dual role in cell division arrest and in preventing the incorporation of modified nucleotides into cellular nucleic acids.</text>
</comment>
<evidence type="ECO:0000256" key="4">
    <source>
        <dbReference type="ARBA" id="ARBA00023080"/>
    </source>
</evidence>
<evidence type="ECO:0000256" key="7">
    <source>
        <dbReference type="ARBA" id="ARBA00060749"/>
    </source>
</evidence>
<dbReference type="InterPro" id="IPR029001">
    <property type="entry name" value="ITPase-like_fam"/>
</dbReference>
<evidence type="ECO:0000256" key="3">
    <source>
        <dbReference type="ARBA" id="ARBA00022801"/>
    </source>
</evidence>
<dbReference type="RefSeq" id="WP_087480669.1">
    <property type="nucleotide sequence ID" value="NZ_AP024883.1"/>
</dbReference>
<evidence type="ECO:0000256" key="9">
    <source>
        <dbReference type="HAMAP-Rule" id="MF_00528"/>
    </source>
</evidence>
<sequence>MSHYQLVLASTSDYRRQLLEKIAIPFITASPQCDETPYPGESPQDLVQRLAQLKAQSCPQEKPSLIIGSDQVCVIQGQIIGKPHNKEQAVRQLMSQAGKNITFYTGLAVYNNVTKTCQCTVDQFHVHFRLLSQKQIEHYVDREQPLDCAGSFKSEGLGIALFERLEGDDPNALIGLPLIRLIDMLEAEGMAVL</sequence>
<dbReference type="HAMAP" id="MF_00528">
    <property type="entry name" value="Maf"/>
    <property type="match status" value="1"/>
</dbReference>
<comment type="subcellular location">
    <subcellularLocation>
        <location evidence="1 9">Cytoplasm</location>
    </subcellularLocation>
</comment>